<protein>
    <submittedName>
        <fullName evidence="2">Uncharacterized protein</fullName>
    </submittedName>
</protein>
<keyword evidence="3" id="KW-1185">Reference proteome</keyword>
<gene>
    <name evidence="2" type="ORF">PG999_011718</name>
</gene>
<sequence>MPEFRHGYSSDVLATAFAAAGYLALTLLTAHYLIAYKPKRNGADSIILTWPRRCFHELRTSILGPPERKSESHSLGIASSLEEWLRLCLVNLADVQVILGFTLLNALYGAANSIVSAAQWQFVMHLAWFPVIACLCSISILSSDSSNNINNPRGKRFREELPKLCRAFILTIMLCWMLLGFVPTIFFNWEYGRGEPSAALPATDPRRFLSDFPGELARFRDEGRGLMRALSHTHGFQLAVFSVVALLSVTFLVLGKAIFSSPKEERTSSISSRGNDAATNTIIRWLGLERGVRLEDLHDIESLTAGVRSKQRSLGGILSDTSIFFLAFNLDLLTSRVTEIFLLLVIQFWGAARLHGSGLKSEGQIPNGQSLWRFSHQLPMILLVVPFIVATNSYLLGGASSAPPPLNEQDTPLQGISCLSPAEFSSGPQDSNDAGDSESSAAAYPTSWVGVPLVCGSGLLLVVAIAFFAATFNMGMGFEPQFSVSETLFTVLGEFWVLFPGYPLACFTTVLVAYVMERRWIHKRKSSTTANDGGEFSKWRVGDYALLFVIGVAAHAFSPIVLLIHCII</sequence>
<evidence type="ECO:0000313" key="2">
    <source>
        <dbReference type="EMBL" id="KAK8101344.1"/>
    </source>
</evidence>
<proteinExistence type="predicted"/>
<organism evidence="2 3">
    <name type="scientific">Apiospora kogelbergensis</name>
    <dbReference type="NCBI Taxonomy" id="1337665"/>
    <lineage>
        <taxon>Eukaryota</taxon>
        <taxon>Fungi</taxon>
        <taxon>Dikarya</taxon>
        <taxon>Ascomycota</taxon>
        <taxon>Pezizomycotina</taxon>
        <taxon>Sordariomycetes</taxon>
        <taxon>Xylariomycetidae</taxon>
        <taxon>Amphisphaeriales</taxon>
        <taxon>Apiosporaceae</taxon>
        <taxon>Apiospora</taxon>
    </lineage>
</organism>
<feature type="transmembrane region" description="Helical" evidence="1">
    <location>
        <begin position="122"/>
        <end position="143"/>
    </location>
</feature>
<comment type="caution">
    <text evidence="2">The sequence shown here is derived from an EMBL/GenBank/DDBJ whole genome shotgun (WGS) entry which is preliminary data.</text>
</comment>
<dbReference type="EMBL" id="JAQQWP010000009">
    <property type="protein sequence ID" value="KAK8101344.1"/>
    <property type="molecule type" value="Genomic_DNA"/>
</dbReference>
<dbReference type="Proteomes" id="UP001392437">
    <property type="component" value="Unassembled WGS sequence"/>
</dbReference>
<evidence type="ECO:0000256" key="1">
    <source>
        <dbReference type="SAM" id="Phobius"/>
    </source>
</evidence>
<feature type="transmembrane region" description="Helical" evidence="1">
    <location>
        <begin position="12"/>
        <end position="34"/>
    </location>
</feature>
<feature type="transmembrane region" description="Helical" evidence="1">
    <location>
        <begin position="449"/>
        <end position="474"/>
    </location>
</feature>
<feature type="transmembrane region" description="Helical" evidence="1">
    <location>
        <begin position="164"/>
        <end position="187"/>
    </location>
</feature>
<accession>A0AAW0QQ61</accession>
<name>A0AAW0QQ61_9PEZI</name>
<dbReference type="AlphaFoldDB" id="A0AAW0QQ61"/>
<keyword evidence="1" id="KW-0472">Membrane</keyword>
<reference evidence="2 3" key="1">
    <citation type="submission" date="2023-01" db="EMBL/GenBank/DDBJ databases">
        <title>Analysis of 21 Apiospora genomes using comparative genomics revels a genus with tremendous synthesis potential of carbohydrate active enzymes and secondary metabolites.</title>
        <authorList>
            <person name="Sorensen T."/>
        </authorList>
    </citation>
    <scope>NUCLEOTIDE SEQUENCE [LARGE SCALE GENOMIC DNA]</scope>
    <source>
        <strain evidence="2 3">CBS 117206</strain>
    </source>
</reference>
<feature type="transmembrane region" description="Helical" evidence="1">
    <location>
        <begin position="89"/>
        <end position="110"/>
    </location>
</feature>
<evidence type="ECO:0000313" key="3">
    <source>
        <dbReference type="Proteomes" id="UP001392437"/>
    </source>
</evidence>
<feature type="transmembrane region" description="Helical" evidence="1">
    <location>
        <begin position="544"/>
        <end position="567"/>
    </location>
</feature>
<keyword evidence="1" id="KW-1133">Transmembrane helix</keyword>
<feature type="transmembrane region" description="Helical" evidence="1">
    <location>
        <begin position="495"/>
        <end position="516"/>
    </location>
</feature>
<feature type="transmembrane region" description="Helical" evidence="1">
    <location>
        <begin position="236"/>
        <end position="259"/>
    </location>
</feature>
<keyword evidence="1" id="KW-0812">Transmembrane</keyword>